<organism evidence="1 2">
    <name type="scientific">Tumidithrix elongata BACA0141</name>
    <dbReference type="NCBI Taxonomy" id="2716417"/>
    <lineage>
        <taxon>Bacteria</taxon>
        <taxon>Bacillati</taxon>
        <taxon>Cyanobacteriota</taxon>
        <taxon>Cyanophyceae</taxon>
        <taxon>Pseudanabaenales</taxon>
        <taxon>Pseudanabaenaceae</taxon>
        <taxon>Tumidithrix</taxon>
        <taxon>Tumidithrix elongata</taxon>
    </lineage>
</organism>
<accession>A0AAW9Q3X4</accession>
<reference evidence="1" key="1">
    <citation type="submission" date="2024-01" db="EMBL/GenBank/DDBJ databases">
        <title>Bank of Algae and Cyanobacteria of the Azores (BACA) strain genomes.</title>
        <authorList>
            <person name="Luz R."/>
            <person name="Cordeiro R."/>
            <person name="Fonseca A."/>
            <person name="Goncalves V."/>
        </authorList>
    </citation>
    <scope>NUCLEOTIDE SEQUENCE</scope>
    <source>
        <strain evidence="1">BACA0141</strain>
    </source>
</reference>
<dbReference type="Proteomes" id="UP001333818">
    <property type="component" value="Unassembled WGS sequence"/>
</dbReference>
<proteinExistence type="predicted"/>
<comment type="caution">
    <text evidence="1">The sequence shown here is derived from an EMBL/GenBank/DDBJ whole genome shotgun (WGS) entry which is preliminary data.</text>
</comment>
<evidence type="ECO:0000313" key="1">
    <source>
        <dbReference type="EMBL" id="MEE3719831.1"/>
    </source>
</evidence>
<protein>
    <submittedName>
        <fullName evidence="1">Uncharacterized protein</fullName>
    </submittedName>
</protein>
<gene>
    <name evidence="1" type="ORF">V2H45_24120</name>
</gene>
<sequence length="43" mass="4881">MFDSNGLEQTKKLHPIQLWEYPRKFLRYAVGGSLLTVALNSTG</sequence>
<dbReference type="AlphaFoldDB" id="A0AAW9Q3X4"/>
<keyword evidence="2" id="KW-1185">Reference proteome</keyword>
<name>A0AAW9Q3X4_9CYAN</name>
<dbReference type="EMBL" id="JAZBJZ010000177">
    <property type="protein sequence ID" value="MEE3719831.1"/>
    <property type="molecule type" value="Genomic_DNA"/>
</dbReference>
<evidence type="ECO:0000313" key="2">
    <source>
        <dbReference type="Proteomes" id="UP001333818"/>
    </source>
</evidence>
<dbReference type="RefSeq" id="WP_330486267.1">
    <property type="nucleotide sequence ID" value="NZ_JAZBJZ010000177.1"/>
</dbReference>